<keyword evidence="3" id="KW-1185">Reference proteome</keyword>
<evidence type="ECO:0008006" key="4">
    <source>
        <dbReference type="Google" id="ProtNLM"/>
    </source>
</evidence>
<sequence length="72" mass="7903">MRVSQRLRSPEAGPIWGLIFGLLLTGIGGCLWCYTEFVRVADKFDGALAVAALLVGLLSAFYAGRQLRHSHR</sequence>
<feature type="transmembrane region" description="Helical" evidence="1">
    <location>
        <begin position="46"/>
        <end position="64"/>
    </location>
</feature>
<organism evidence="2 3">
    <name type="scientific">Caballeronia arvi</name>
    <dbReference type="NCBI Taxonomy" id="1777135"/>
    <lineage>
        <taxon>Bacteria</taxon>
        <taxon>Pseudomonadati</taxon>
        <taxon>Pseudomonadota</taxon>
        <taxon>Betaproteobacteria</taxon>
        <taxon>Burkholderiales</taxon>
        <taxon>Burkholderiaceae</taxon>
        <taxon>Caballeronia</taxon>
    </lineage>
</organism>
<name>A0A158L3V7_9BURK</name>
<dbReference type="PROSITE" id="PS51257">
    <property type="entry name" value="PROKAR_LIPOPROTEIN"/>
    <property type="match status" value="1"/>
</dbReference>
<gene>
    <name evidence="2" type="ORF">AWB74_08394</name>
</gene>
<feature type="transmembrane region" description="Helical" evidence="1">
    <location>
        <begin position="12"/>
        <end position="34"/>
    </location>
</feature>
<keyword evidence="1" id="KW-0472">Membrane</keyword>
<evidence type="ECO:0000313" key="2">
    <source>
        <dbReference type="EMBL" id="SAL88078.1"/>
    </source>
</evidence>
<evidence type="ECO:0000313" key="3">
    <source>
        <dbReference type="Proteomes" id="UP000055019"/>
    </source>
</evidence>
<dbReference type="AlphaFoldDB" id="A0A158L3V7"/>
<keyword evidence="1" id="KW-1133">Transmembrane helix</keyword>
<protein>
    <recommendedName>
        <fullName evidence="4">Lipoprotein</fullName>
    </recommendedName>
</protein>
<proteinExistence type="predicted"/>
<keyword evidence="1" id="KW-0812">Transmembrane</keyword>
<dbReference type="EMBL" id="FCOM02000112">
    <property type="protein sequence ID" value="SAL88078.1"/>
    <property type="molecule type" value="Genomic_DNA"/>
</dbReference>
<evidence type="ECO:0000256" key="1">
    <source>
        <dbReference type="SAM" id="Phobius"/>
    </source>
</evidence>
<comment type="caution">
    <text evidence="2">The sequence shown here is derived from an EMBL/GenBank/DDBJ whole genome shotgun (WGS) entry which is preliminary data.</text>
</comment>
<dbReference type="Proteomes" id="UP000055019">
    <property type="component" value="Unassembled WGS sequence"/>
</dbReference>
<reference evidence="2" key="1">
    <citation type="submission" date="2016-01" db="EMBL/GenBank/DDBJ databases">
        <authorList>
            <person name="Peeters C."/>
        </authorList>
    </citation>
    <scope>NUCLEOTIDE SEQUENCE [LARGE SCALE GENOMIC DNA]</scope>
    <source>
        <strain evidence="2">LMG 29317</strain>
    </source>
</reference>
<accession>A0A158L3V7</accession>